<comment type="similarity">
    <text evidence="1">Belongs to the CFA/CMAS family.</text>
</comment>
<keyword evidence="8" id="KW-1185">Reference proteome</keyword>
<evidence type="ECO:0000256" key="5">
    <source>
        <dbReference type="ARBA" id="ARBA00023098"/>
    </source>
</evidence>
<dbReference type="STRING" id="1137799.GZ78_17360"/>
<name>A0A081NGE6_9GAMM</name>
<organism evidence="7 8">
    <name type="scientific">Endozoicomonas numazuensis</name>
    <dbReference type="NCBI Taxonomy" id="1137799"/>
    <lineage>
        <taxon>Bacteria</taxon>
        <taxon>Pseudomonadati</taxon>
        <taxon>Pseudomonadota</taxon>
        <taxon>Gammaproteobacteria</taxon>
        <taxon>Oceanospirillales</taxon>
        <taxon>Endozoicomonadaceae</taxon>
        <taxon>Endozoicomonas</taxon>
    </lineage>
</organism>
<comment type="caution">
    <text evidence="7">The sequence shown here is derived from an EMBL/GenBank/DDBJ whole genome shotgun (WGS) entry which is preliminary data.</text>
</comment>
<dbReference type="InterPro" id="IPR003333">
    <property type="entry name" value="CMAS"/>
</dbReference>
<dbReference type="CDD" id="cd02440">
    <property type="entry name" value="AdoMet_MTases"/>
    <property type="match status" value="1"/>
</dbReference>
<accession>A0A081NGE6</accession>
<feature type="active site" evidence="6">
    <location>
        <position position="374"/>
    </location>
</feature>
<protein>
    <submittedName>
        <fullName evidence="7">Cyclopropane-fatty-acyl-phospholipid synthase</fullName>
    </submittedName>
</protein>
<dbReference type="Gene3D" id="3.40.50.150">
    <property type="entry name" value="Vaccinia Virus protein VP39"/>
    <property type="match status" value="1"/>
</dbReference>
<dbReference type="GO" id="GO:0032259">
    <property type="term" value="P:methylation"/>
    <property type="evidence" value="ECO:0007669"/>
    <property type="project" value="UniProtKB-KW"/>
</dbReference>
<dbReference type="GO" id="GO:0008610">
    <property type="term" value="P:lipid biosynthetic process"/>
    <property type="evidence" value="ECO:0007669"/>
    <property type="project" value="InterPro"/>
</dbReference>
<sequence length="395" mass="45925">MSEERPLPRSLKWLVGKLDQASFSRIELQYDDCLVKTGQHRRDVPIPRVQINHPMKVLRSSNRGVMGLAESYMKGDWDTPDLQAVLDWGMSNEQALDQQFSSHWFFRKLNRISHLLNNNSRKGSRRNITAHYDLGNDFYKLWLDQTMTYSSAVFTNDRESLEQAQGNKYQLVSEWLGVQPEHSVLEIGCGWGGFARTLKQQGGQHYSGVTLSSEQLQYAQNSLENEQGFDFILKDYRDIQGQYDRVVSIEMLEAVGESHWPTYFQKVFDVLKPGGTAVIQAITIDEERFSLYRKEADFIQSYIFPGGMLPTDHIIHEQCQTAGLNVEDTFSFGRDYAKTLSIWADVFKQRWSEIVKLGFDEHFKRMWLFYLAYCEAGFKQDSIDVRLYRIRKPQS</sequence>
<dbReference type="SUPFAM" id="SSF53335">
    <property type="entry name" value="S-adenosyl-L-methionine-dependent methyltransferases"/>
    <property type="match status" value="1"/>
</dbReference>
<dbReference type="PIRSF" id="PIRSF003085">
    <property type="entry name" value="CMAS"/>
    <property type="match status" value="1"/>
</dbReference>
<reference evidence="7 8" key="1">
    <citation type="submission" date="2014-06" db="EMBL/GenBank/DDBJ databases">
        <title>Whole Genome Sequences of Three Symbiotic Endozoicomonas Bacteria.</title>
        <authorList>
            <person name="Neave M.J."/>
            <person name="Apprill A."/>
            <person name="Voolstra C.R."/>
        </authorList>
    </citation>
    <scope>NUCLEOTIDE SEQUENCE [LARGE SCALE GENOMIC DNA]</scope>
    <source>
        <strain evidence="7 8">DSM 25634</strain>
    </source>
</reference>
<dbReference type="GO" id="GO:0008168">
    <property type="term" value="F:methyltransferase activity"/>
    <property type="evidence" value="ECO:0007669"/>
    <property type="project" value="UniProtKB-KW"/>
</dbReference>
<evidence type="ECO:0000256" key="4">
    <source>
        <dbReference type="ARBA" id="ARBA00022691"/>
    </source>
</evidence>
<evidence type="ECO:0000313" key="8">
    <source>
        <dbReference type="Proteomes" id="UP000028073"/>
    </source>
</evidence>
<dbReference type="Proteomes" id="UP000028073">
    <property type="component" value="Unassembled WGS sequence"/>
</dbReference>
<dbReference type="EMBL" id="JOKH01000003">
    <property type="protein sequence ID" value="KEQ17519.1"/>
    <property type="molecule type" value="Genomic_DNA"/>
</dbReference>
<evidence type="ECO:0000313" key="7">
    <source>
        <dbReference type="EMBL" id="KEQ17519.1"/>
    </source>
</evidence>
<dbReference type="InterPro" id="IPR029063">
    <property type="entry name" value="SAM-dependent_MTases_sf"/>
</dbReference>
<dbReference type="AlphaFoldDB" id="A0A081NGE6"/>
<dbReference type="eggNOG" id="COG2230">
    <property type="taxonomic scope" value="Bacteria"/>
</dbReference>
<evidence type="ECO:0000256" key="1">
    <source>
        <dbReference type="ARBA" id="ARBA00010815"/>
    </source>
</evidence>
<dbReference type="PANTHER" id="PTHR43667:SF2">
    <property type="entry name" value="FATTY ACID C-METHYL TRANSFERASE"/>
    <property type="match status" value="1"/>
</dbReference>
<evidence type="ECO:0000256" key="2">
    <source>
        <dbReference type="ARBA" id="ARBA00022603"/>
    </source>
</evidence>
<gene>
    <name evidence="7" type="ORF">GZ78_17360</name>
</gene>
<proteinExistence type="inferred from homology"/>
<keyword evidence="2" id="KW-0489">Methyltransferase</keyword>
<evidence type="ECO:0000256" key="6">
    <source>
        <dbReference type="PIRSR" id="PIRSR003085-1"/>
    </source>
</evidence>
<dbReference type="PANTHER" id="PTHR43667">
    <property type="entry name" value="CYCLOPROPANE-FATTY-ACYL-PHOSPHOLIPID SYNTHASE"/>
    <property type="match status" value="1"/>
</dbReference>
<evidence type="ECO:0000256" key="3">
    <source>
        <dbReference type="ARBA" id="ARBA00022679"/>
    </source>
</evidence>
<keyword evidence="3" id="KW-0808">Transferase</keyword>
<keyword evidence="5" id="KW-0443">Lipid metabolism</keyword>
<keyword evidence="4" id="KW-0949">S-adenosyl-L-methionine</keyword>
<dbReference type="Pfam" id="PF02353">
    <property type="entry name" value="CMAS"/>
    <property type="match status" value="1"/>
</dbReference>
<dbReference type="InterPro" id="IPR050723">
    <property type="entry name" value="CFA/CMAS"/>
</dbReference>